<dbReference type="Proteomes" id="UP001189429">
    <property type="component" value="Unassembled WGS sequence"/>
</dbReference>
<accession>A0ABN9UYU0</accession>
<dbReference type="Pfam" id="PF10036">
    <property type="entry name" value="RLL"/>
    <property type="match status" value="1"/>
</dbReference>
<feature type="compositionally biased region" description="Low complexity" evidence="1">
    <location>
        <begin position="307"/>
        <end position="334"/>
    </location>
</feature>
<protein>
    <submittedName>
        <fullName evidence="2">Uncharacterized protein</fullName>
    </submittedName>
</protein>
<comment type="caution">
    <text evidence="2">The sequence shown here is derived from an EMBL/GenBank/DDBJ whole genome shotgun (WGS) entry which is preliminary data.</text>
</comment>
<reference evidence="2" key="1">
    <citation type="submission" date="2023-10" db="EMBL/GenBank/DDBJ databases">
        <authorList>
            <person name="Chen Y."/>
            <person name="Shah S."/>
            <person name="Dougan E. K."/>
            <person name="Thang M."/>
            <person name="Chan C."/>
        </authorList>
    </citation>
    <scope>NUCLEOTIDE SEQUENCE [LARGE SCALE GENOMIC DNA]</scope>
</reference>
<keyword evidence="3" id="KW-1185">Reference proteome</keyword>
<dbReference type="InterPro" id="IPR019265">
    <property type="entry name" value="RTRAF"/>
</dbReference>
<evidence type="ECO:0000313" key="2">
    <source>
        <dbReference type="EMBL" id="CAK0865325.1"/>
    </source>
</evidence>
<organism evidence="2 3">
    <name type="scientific">Prorocentrum cordatum</name>
    <dbReference type="NCBI Taxonomy" id="2364126"/>
    <lineage>
        <taxon>Eukaryota</taxon>
        <taxon>Sar</taxon>
        <taxon>Alveolata</taxon>
        <taxon>Dinophyceae</taxon>
        <taxon>Prorocentrales</taxon>
        <taxon>Prorocentraceae</taxon>
        <taxon>Prorocentrum</taxon>
    </lineage>
</organism>
<gene>
    <name evidence="2" type="ORF">PCOR1329_LOCUS52887</name>
</gene>
<evidence type="ECO:0000256" key="1">
    <source>
        <dbReference type="SAM" id="MobiDB-lite"/>
    </source>
</evidence>
<proteinExistence type="predicted"/>
<dbReference type="EMBL" id="CAUYUJ010016439">
    <property type="protein sequence ID" value="CAK0865325.1"/>
    <property type="molecule type" value="Genomic_DNA"/>
</dbReference>
<evidence type="ECO:0000313" key="3">
    <source>
        <dbReference type="Proteomes" id="UP001189429"/>
    </source>
</evidence>
<feature type="region of interest" description="Disordered" evidence="1">
    <location>
        <begin position="291"/>
        <end position="346"/>
    </location>
</feature>
<feature type="region of interest" description="Disordered" evidence="1">
    <location>
        <begin position="434"/>
        <end position="456"/>
    </location>
</feature>
<name>A0ABN9UYU0_9DINO</name>
<sequence>MQLGETVGKKTQTSDVHNLMIKSHLDSDTREKVSKMLVVAHNPHYTSVADAHEVDLGVGAMQALVALAESKGDKEMADKHRAAIQAKSQSATTALSKNELRSMVKMAEKSGDVQTAKKYKQLLDQLDKGSEQPAQLRANKAHAKVRNLKSKLEADNVVLQDLLAQVDKQRMLVAELVTELESADADYKEAVAEAAAGVGAPGKAAAAEAGGPPKLSLAKLMDGDLDDLDLDDDGLFGYAEFEELGPEALAEAKRRKKQMPEPFRQMAGSFFGQVRQKGEALQAEHKALQERLAAKKRRTADDEESMGEPAPAAAGQPGQPAPSEGAGAPPAGQPGTAGGAGDSEQLKAEARAAVAAASANGASKGVAAAAAGWWAVEACEKQCHFFYVGYVSGGFCVDCYPFECVAMYFYQCLRGRQHGERLANFVFGAPVDHAESSEPDSDFGAPPEPPDPSGSGLRVETCNATCWNSFKEWLSNTTARIICLQGIQGASIVQVAQLSPHKPVHLQLHPRLSQLCALTFRKPPPIPKERPTGVGRAPPDRSRVQNVAVGCLGTAITGNLSETQGMLDWAYGLWADLAEQELCGLAQETLPFYGARSKSPQLHWVPIIKDKAPPFRHPKLFAGKWVSHRFQAEWLEAAQDVLSLVQKYVVKLQGVVAGCSMATTVVRVYILGPMSNIRLPRGVFLAQFIDGSGLDSTGKAQDVLFGIKEGSRQLEHALVHECGCSISLSKAGQGNLVCSDGSVARELQFFFGDRTGPLCDSVVDLGIEFAAGRSRRKAYIKKALRESKLKIRTVNLKAKARKAWCIFFQKKPPSTWREVTGPFSTMYMCLQRIQWKFIDWATLENDFGEKLVFYFNLQEATWEDPGSDLSIEYWKQSLSASSGEFYHNGKNTIVLHAPIAPTTHRLTGIHRQLRILNMLRFPRYFQESNDVLQCLDELMMTEASQARTGANDPAVVTQAAFEEVANYLRTSTAYILRGIPTPFATADIQESIARSMILVLQLNNLLASYRASGKASTATGPRTQISRIDCAIADHGLDPRHRILGAETGAGDDAARALLRKLETLSYPELDSAGLQGESYCKIVLWLEEEKIRLYTPAQRKTLRDFNDAWYGHVATYARELGVQADGPLCFLCWQLFGLIGFVVLSMKVS</sequence>